<dbReference type="Gene3D" id="3.20.20.80">
    <property type="entry name" value="Glycosidases"/>
    <property type="match status" value="1"/>
</dbReference>
<keyword evidence="2" id="KW-1185">Reference proteome</keyword>
<evidence type="ECO:0000313" key="2">
    <source>
        <dbReference type="Proteomes" id="UP001262754"/>
    </source>
</evidence>
<name>A0ABU1N6C5_9CAUL</name>
<evidence type="ECO:0000313" key="1">
    <source>
        <dbReference type="EMBL" id="MDR6533461.1"/>
    </source>
</evidence>
<sequence>MSAYPIAIYGNGLFQDGYPNPPVPYTQQAAQLNAGITTVILWSIHIHPGGDLYLNDTLFVSGGQIKYAADGTSGVNPNFPALVKALMAGGGSVRDLIVSVGAWGTTSDFTAWLDARDQVKANLGALVSAFGVTGVDFDYESQDGYTKDDQAMIVALTLDVGSMGLYATYCPYTATSFWTGCLADVYAQNGQKQVVKWMNLQCYAGGSGNSPTDWADAVRATPDTGVTDADAFIVPGFAVLGADGFGPEQMQETFAGFAGTGITGGFLWNSSGIWSTEVSGGGKPTPADYAQAITNGLAATAKPRETVEA</sequence>
<accession>A0ABU1N6C5</accession>
<evidence type="ECO:0008006" key="3">
    <source>
        <dbReference type="Google" id="ProtNLM"/>
    </source>
</evidence>
<reference evidence="1 2" key="1">
    <citation type="submission" date="2023-07" db="EMBL/GenBank/DDBJ databases">
        <title>Sorghum-associated microbial communities from plants grown in Nebraska, USA.</title>
        <authorList>
            <person name="Schachtman D."/>
        </authorList>
    </citation>
    <scope>NUCLEOTIDE SEQUENCE [LARGE SCALE GENOMIC DNA]</scope>
    <source>
        <strain evidence="1 2">DS2154</strain>
    </source>
</reference>
<proteinExistence type="predicted"/>
<organism evidence="1 2">
    <name type="scientific">Caulobacter rhizosphaerae</name>
    <dbReference type="NCBI Taxonomy" id="2010972"/>
    <lineage>
        <taxon>Bacteria</taxon>
        <taxon>Pseudomonadati</taxon>
        <taxon>Pseudomonadota</taxon>
        <taxon>Alphaproteobacteria</taxon>
        <taxon>Caulobacterales</taxon>
        <taxon>Caulobacteraceae</taxon>
        <taxon>Caulobacter</taxon>
    </lineage>
</organism>
<protein>
    <recommendedName>
        <fullName evidence="3">Glycosyl hydrolase family 18 (Putative chitinase)</fullName>
    </recommendedName>
</protein>
<dbReference type="Proteomes" id="UP001262754">
    <property type="component" value="Unassembled WGS sequence"/>
</dbReference>
<dbReference type="RefSeq" id="WP_056752730.1">
    <property type="nucleotide sequence ID" value="NZ_JAVDRL010000013.1"/>
</dbReference>
<comment type="caution">
    <text evidence="1">The sequence shown here is derived from an EMBL/GenBank/DDBJ whole genome shotgun (WGS) entry which is preliminary data.</text>
</comment>
<gene>
    <name evidence="1" type="ORF">J2800_004227</name>
</gene>
<dbReference type="InterPro" id="IPR017853">
    <property type="entry name" value="GH"/>
</dbReference>
<dbReference type="EMBL" id="JAVDRL010000013">
    <property type="protein sequence ID" value="MDR6533461.1"/>
    <property type="molecule type" value="Genomic_DNA"/>
</dbReference>
<dbReference type="SUPFAM" id="SSF51445">
    <property type="entry name" value="(Trans)glycosidases"/>
    <property type="match status" value="1"/>
</dbReference>